<evidence type="ECO:0000313" key="1">
    <source>
        <dbReference type="EMBL" id="QHT10792.1"/>
    </source>
</evidence>
<dbReference type="EMBL" id="MN739529">
    <property type="protein sequence ID" value="QHT10792.1"/>
    <property type="molecule type" value="Genomic_DNA"/>
</dbReference>
<dbReference type="AlphaFoldDB" id="A0A6C0D323"/>
<protein>
    <submittedName>
        <fullName evidence="1">Uncharacterized protein</fullName>
    </submittedName>
</protein>
<name>A0A6C0D323_9ZZZZ</name>
<reference evidence="1" key="1">
    <citation type="journal article" date="2020" name="Nature">
        <title>Giant virus diversity and host interactions through global metagenomics.</title>
        <authorList>
            <person name="Schulz F."/>
            <person name="Roux S."/>
            <person name="Paez-Espino D."/>
            <person name="Jungbluth S."/>
            <person name="Walsh D.A."/>
            <person name="Denef V.J."/>
            <person name="McMahon K.D."/>
            <person name="Konstantinidis K.T."/>
            <person name="Eloe-Fadrosh E.A."/>
            <person name="Kyrpides N.C."/>
            <person name="Woyke T."/>
        </authorList>
    </citation>
    <scope>NUCLEOTIDE SEQUENCE</scope>
    <source>
        <strain evidence="1">GVMAG-M-3300023174-107</strain>
    </source>
</reference>
<accession>A0A6C0D323</accession>
<sequence length="155" mass="18279">MPTSDALILTTRFTTETFQENKRYRDTHNIPCIYSSSLPISDKLPYHDYYVLEMNNTTNRIMGIGKISKTLQPTAQIYSYKYYNRYTYKGTMYAEIEDLPQPYQTIITNIERKIFYGRGHLKRGSSFTSFPVYSHKEDIPDLISVFDYIMNMKSI</sequence>
<organism evidence="1">
    <name type="scientific">viral metagenome</name>
    <dbReference type="NCBI Taxonomy" id="1070528"/>
    <lineage>
        <taxon>unclassified sequences</taxon>
        <taxon>metagenomes</taxon>
        <taxon>organismal metagenomes</taxon>
    </lineage>
</organism>
<proteinExistence type="predicted"/>